<dbReference type="KEGG" id="uli:ETAA1_17600"/>
<dbReference type="SUPFAM" id="SSF56436">
    <property type="entry name" value="C-type lectin-like"/>
    <property type="match status" value="1"/>
</dbReference>
<dbReference type="InterPro" id="IPR042095">
    <property type="entry name" value="SUMF_sf"/>
</dbReference>
<dbReference type="InterPro" id="IPR005532">
    <property type="entry name" value="SUMF_dom"/>
</dbReference>
<dbReference type="Pfam" id="PF13088">
    <property type="entry name" value="BNR_2"/>
    <property type="match status" value="1"/>
</dbReference>
<dbReference type="Pfam" id="PF03781">
    <property type="entry name" value="FGE-sulfatase"/>
    <property type="match status" value="1"/>
</dbReference>
<gene>
    <name evidence="5" type="primary">pkn1_7</name>
    <name evidence="5" type="ORF">ETAA1_17600</name>
</gene>
<evidence type="ECO:0000256" key="2">
    <source>
        <dbReference type="SAM" id="SignalP"/>
    </source>
</evidence>
<keyword evidence="6" id="KW-1185">Reference proteome</keyword>
<name>A0A517XQP1_9BACT</name>
<keyword evidence="2" id="KW-0732">Signal</keyword>
<feature type="chain" id="PRO_5022199484" evidence="2">
    <location>
        <begin position="20"/>
        <end position="639"/>
    </location>
</feature>
<dbReference type="InterPro" id="IPR036278">
    <property type="entry name" value="Sialidase_sf"/>
</dbReference>
<feature type="domain" description="Sialidase" evidence="4">
    <location>
        <begin position="342"/>
        <end position="606"/>
    </location>
</feature>
<dbReference type="Gene3D" id="3.90.1580.10">
    <property type="entry name" value="paralog of FGE (formylglycine-generating enzyme)"/>
    <property type="match status" value="1"/>
</dbReference>
<dbReference type="OrthoDB" id="9812426at2"/>
<evidence type="ECO:0000313" key="5">
    <source>
        <dbReference type="EMBL" id="QDU19822.1"/>
    </source>
</evidence>
<dbReference type="EC" id="2.7.11.1" evidence="5"/>
<organism evidence="5 6">
    <name type="scientific">Urbifossiella limnaea</name>
    <dbReference type="NCBI Taxonomy" id="2528023"/>
    <lineage>
        <taxon>Bacteria</taxon>
        <taxon>Pseudomonadati</taxon>
        <taxon>Planctomycetota</taxon>
        <taxon>Planctomycetia</taxon>
        <taxon>Gemmatales</taxon>
        <taxon>Gemmataceae</taxon>
        <taxon>Urbifossiella</taxon>
    </lineage>
</organism>
<keyword evidence="5" id="KW-0808">Transferase</keyword>
<dbReference type="GO" id="GO:0004674">
    <property type="term" value="F:protein serine/threonine kinase activity"/>
    <property type="evidence" value="ECO:0007669"/>
    <property type="project" value="UniProtKB-EC"/>
</dbReference>
<dbReference type="Proteomes" id="UP000319576">
    <property type="component" value="Chromosome"/>
</dbReference>
<evidence type="ECO:0000259" key="3">
    <source>
        <dbReference type="Pfam" id="PF03781"/>
    </source>
</evidence>
<dbReference type="InterPro" id="IPR051043">
    <property type="entry name" value="Sulfatase_Mod_Factor_Kinase"/>
</dbReference>
<reference evidence="5 6" key="1">
    <citation type="submission" date="2019-02" db="EMBL/GenBank/DDBJ databases">
        <title>Deep-cultivation of Planctomycetes and their phenomic and genomic characterization uncovers novel biology.</title>
        <authorList>
            <person name="Wiegand S."/>
            <person name="Jogler M."/>
            <person name="Boedeker C."/>
            <person name="Pinto D."/>
            <person name="Vollmers J."/>
            <person name="Rivas-Marin E."/>
            <person name="Kohn T."/>
            <person name="Peeters S.H."/>
            <person name="Heuer A."/>
            <person name="Rast P."/>
            <person name="Oberbeckmann S."/>
            <person name="Bunk B."/>
            <person name="Jeske O."/>
            <person name="Meyerdierks A."/>
            <person name="Storesund J.E."/>
            <person name="Kallscheuer N."/>
            <person name="Luecker S."/>
            <person name="Lage O.M."/>
            <person name="Pohl T."/>
            <person name="Merkel B.J."/>
            <person name="Hornburger P."/>
            <person name="Mueller R.-W."/>
            <person name="Bruemmer F."/>
            <person name="Labrenz M."/>
            <person name="Spormann A.M."/>
            <person name="Op den Camp H."/>
            <person name="Overmann J."/>
            <person name="Amann R."/>
            <person name="Jetten M.S.M."/>
            <person name="Mascher T."/>
            <person name="Medema M.H."/>
            <person name="Devos D.P."/>
            <person name="Kaster A.-K."/>
            <person name="Ovreas L."/>
            <person name="Rohde M."/>
            <person name="Galperin M.Y."/>
            <person name="Jogler C."/>
        </authorList>
    </citation>
    <scope>NUCLEOTIDE SEQUENCE [LARGE SCALE GENOMIC DNA]</scope>
    <source>
        <strain evidence="5 6">ETA_A1</strain>
    </source>
</reference>
<dbReference type="EMBL" id="CP036273">
    <property type="protein sequence ID" value="QDU19822.1"/>
    <property type="molecule type" value="Genomic_DNA"/>
</dbReference>
<dbReference type="CDD" id="cd15482">
    <property type="entry name" value="Sialidase_non-viral"/>
    <property type="match status" value="1"/>
</dbReference>
<keyword evidence="5" id="KW-0418">Kinase</keyword>
<dbReference type="PANTHER" id="PTHR23150:SF19">
    <property type="entry name" value="FORMYLGLYCINE-GENERATING ENZYME"/>
    <property type="match status" value="1"/>
</dbReference>
<feature type="compositionally biased region" description="Polar residues" evidence="1">
    <location>
        <begin position="288"/>
        <end position="297"/>
    </location>
</feature>
<evidence type="ECO:0000313" key="6">
    <source>
        <dbReference type="Proteomes" id="UP000319576"/>
    </source>
</evidence>
<dbReference type="GO" id="GO:0120147">
    <property type="term" value="F:formylglycine-generating oxidase activity"/>
    <property type="evidence" value="ECO:0007669"/>
    <property type="project" value="TreeGrafter"/>
</dbReference>
<evidence type="ECO:0000256" key="1">
    <source>
        <dbReference type="SAM" id="MobiDB-lite"/>
    </source>
</evidence>
<feature type="domain" description="Sulfatase-modifying factor enzyme-like" evidence="3">
    <location>
        <begin position="34"/>
        <end position="270"/>
    </location>
</feature>
<evidence type="ECO:0000259" key="4">
    <source>
        <dbReference type="Pfam" id="PF13088"/>
    </source>
</evidence>
<feature type="region of interest" description="Disordered" evidence="1">
    <location>
        <begin position="276"/>
        <end position="304"/>
    </location>
</feature>
<protein>
    <submittedName>
        <fullName evidence="5">Serine/threonine-protein kinase pkn1</fullName>
        <ecNumber evidence="5">2.7.11.1</ecNumber>
    </submittedName>
</protein>
<dbReference type="PANTHER" id="PTHR23150">
    <property type="entry name" value="SULFATASE MODIFYING FACTOR 1, 2"/>
    <property type="match status" value="1"/>
</dbReference>
<proteinExistence type="predicted"/>
<feature type="signal peptide" evidence="2">
    <location>
        <begin position="1"/>
        <end position="19"/>
    </location>
</feature>
<accession>A0A517XQP1</accession>
<dbReference type="RefSeq" id="WP_145236379.1">
    <property type="nucleotide sequence ID" value="NZ_CP036273.1"/>
</dbReference>
<dbReference type="Gene3D" id="2.120.10.10">
    <property type="match status" value="1"/>
</dbReference>
<dbReference type="AlphaFoldDB" id="A0A517XQP1"/>
<dbReference type="InterPro" id="IPR011040">
    <property type="entry name" value="Sialidase"/>
</dbReference>
<dbReference type="InterPro" id="IPR016187">
    <property type="entry name" value="CTDL_fold"/>
</dbReference>
<sequence length="639" mass="68801" precursor="true">MCRTATAVALLSVISLAPAQLPSGAEHVNSIGMKLVRVEAGEFVMGSGDAPPRTREEWDAREWDEAPAHKVKISKAFFMGATEVTNARYEQFDPGHKKLRGSHGTGKGDADPVVMVTWQQAVDFCAWLSKKEGKPYRLPTEAEWEYACRAGTTTAYQTGDTLTWEQANFGVGADKKRLSTVAVGSYKPNAWGLHDTHGNVAEWCLDWYGPYEPGEQTDPVGRADGWAKVTRGWSYLPASHKLGAVRYCRSSNRSGYLPDDANRVTGFRVVLGEMPATRPHPVAPPPLNQKNVKQTPTPKDGPDPTRPYFADLTKNLRVPNDAWGPIYGAWNHFSAVSVCPNGDVLAAWYTCVSESGPECAQAACRLRAGSDTWDEPSFFFGTPDCNTHAPVLLSDGKRLYHFFTQSLNGWDDAADCMRTSDDSGATWSKPRVILPREDPMRMSQPCSAFVAADGKLVLAVDGDFGHRDTRVMTSGDGGKTWSVGAGDIRKAAGKYAIHPAAVQRGDGAYLAFVRGPDPMPAFASKDGGGPWEPVPTPFPGISVGSKAAALTLAGGGLLLCSFDSKKQLVGGGLFAALSLDDGKTWPHVRKVEGPGGYLSLAQGPNGVLYLLGPRGSAIRCVAFNEAWLKEGKPVKVDTP</sequence>
<dbReference type="SUPFAM" id="SSF50939">
    <property type="entry name" value="Sialidases"/>
    <property type="match status" value="1"/>
</dbReference>